<dbReference type="EC" id="3.4.11.10" evidence="8"/>
<feature type="binding site" evidence="8">
    <location>
        <position position="357"/>
    </location>
    <ligand>
        <name>Mn(2+)</name>
        <dbReference type="ChEBI" id="CHEBI:29035"/>
        <label>2</label>
    </ligand>
</feature>
<dbReference type="GO" id="GO:0070006">
    <property type="term" value="F:metalloaminopeptidase activity"/>
    <property type="evidence" value="ECO:0007669"/>
    <property type="project" value="InterPro"/>
</dbReference>
<feature type="binding site" evidence="8">
    <location>
        <position position="296"/>
    </location>
    <ligand>
        <name>Mn(2+)</name>
        <dbReference type="ChEBI" id="CHEBI:29035"/>
        <label>2</label>
    </ligand>
</feature>
<dbReference type="PANTHER" id="PTHR11963">
    <property type="entry name" value="LEUCINE AMINOPEPTIDASE-RELATED"/>
    <property type="match status" value="1"/>
</dbReference>
<comment type="catalytic activity">
    <reaction evidence="2 8">
        <text>Release of an N-terminal amino acid, preferentially leucine, but not glutamic or aspartic acids.</text>
        <dbReference type="EC" id="3.4.11.10"/>
    </reaction>
</comment>
<dbReference type="Gene3D" id="3.40.630.10">
    <property type="entry name" value="Zn peptidases"/>
    <property type="match status" value="1"/>
</dbReference>
<evidence type="ECO:0000256" key="6">
    <source>
        <dbReference type="ARBA" id="ARBA00022801"/>
    </source>
</evidence>
<reference evidence="10 11" key="1">
    <citation type="journal article" date="2017" name="Biochemistry">
        <title>Identification of the Biosynthetic Pathway for the Antibiotic Bicyclomycin.</title>
        <authorList>
            <person name="Patteson J."/>
            <person name="Cai W."/>
            <person name="Johnson R.A."/>
            <person name="Santa Maria K."/>
            <person name="Li B."/>
        </authorList>
    </citation>
    <scope>NUCLEOTIDE SEQUENCE [LARGE SCALE GENOMIC DNA]</scope>
    <source>
        <strain evidence="10 11">ATCC 21532</strain>
    </source>
</reference>
<comment type="cofactor">
    <cofactor evidence="8">
        <name>Mn(2+)</name>
        <dbReference type="ChEBI" id="CHEBI:29035"/>
    </cofactor>
    <text evidence="8">Binds 2 manganese ions per subunit.</text>
</comment>
<dbReference type="InterPro" id="IPR008283">
    <property type="entry name" value="Peptidase_M17_N"/>
</dbReference>
<dbReference type="InterPro" id="IPR043472">
    <property type="entry name" value="Macro_dom-like"/>
</dbReference>
<feature type="binding site" evidence="8">
    <location>
        <position position="278"/>
    </location>
    <ligand>
        <name>Mn(2+)</name>
        <dbReference type="ChEBI" id="CHEBI:29035"/>
        <label>1</label>
    </ligand>
</feature>
<feature type="active site" evidence="8">
    <location>
        <position position="285"/>
    </location>
</feature>
<keyword evidence="8" id="KW-0963">Cytoplasm</keyword>
<evidence type="ECO:0000256" key="1">
    <source>
        <dbReference type="ARBA" id="ARBA00000135"/>
    </source>
</evidence>
<evidence type="ECO:0000313" key="10">
    <source>
        <dbReference type="EMBL" id="PHQ50337.1"/>
    </source>
</evidence>
<dbReference type="PROSITE" id="PS00631">
    <property type="entry name" value="CYTOSOL_AP"/>
    <property type="match status" value="1"/>
</dbReference>
<keyword evidence="8" id="KW-0464">Manganese</keyword>
<dbReference type="GO" id="GO:0030145">
    <property type="term" value="F:manganese ion binding"/>
    <property type="evidence" value="ECO:0007669"/>
    <property type="project" value="UniProtKB-UniRule"/>
</dbReference>
<feature type="domain" description="Cytosol aminopeptidase" evidence="9">
    <location>
        <begin position="353"/>
        <end position="360"/>
    </location>
</feature>
<feature type="binding site" evidence="8">
    <location>
        <position position="278"/>
    </location>
    <ligand>
        <name>Mn(2+)</name>
        <dbReference type="ChEBI" id="CHEBI:29035"/>
        <label>2</label>
    </ligand>
</feature>
<dbReference type="Pfam" id="PF00883">
    <property type="entry name" value="Peptidase_M17"/>
    <property type="match status" value="1"/>
</dbReference>
<dbReference type="Pfam" id="PF02789">
    <property type="entry name" value="Peptidase_M17_N"/>
    <property type="match status" value="1"/>
</dbReference>
<feature type="binding site" evidence="8">
    <location>
        <position position="357"/>
    </location>
    <ligand>
        <name>Mn(2+)</name>
        <dbReference type="ChEBI" id="CHEBI:29035"/>
        <label>1</label>
    </ligand>
</feature>
<dbReference type="OrthoDB" id="9809354at2"/>
<dbReference type="GO" id="GO:0005737">
    <property type="term" value="C:cytoplasm"/>
    <property type="evidence" value="ECO:0007669"/>
    <property type="project" value="UniProtKB-SubCell"/>
</dbReference>
<keyword evidence="4 8" id="KW-0031">Aminopeptidase</keyword>
<accession>A0A2G1XGI2</accession>
<dbReference type="NCBIfam" id="NF002073">
    <property type="entry name" value="PRK00913.1-2"/>
    <property type="match status" value="1"/>
</dbReference>
<dbReference type="Gene3D" id="3.40.220.10">
    <property type="entry name" value="Leucine Aminopeptidase, subunit E, domain 1"/>
    <property type="match status" value="1"/>
</dbReference>
<comment type="subcellular location">
    <subcellularLocation>
        <location evidence="8">Cytoplasm</location>
    </subcellularLocation>
</comment>
<dbReference type="GO" id="GO:0006508">
    <property type="term" value="P:proteolysis"/>
    <property type="evidence" value="ECO:0007669"/>
    <property type="project" value="UniProtKB-KW"/>
</dbReference>
<gene>
    <name evidence="8" type="primary">pepA</name>
    <name evidence="10" type="ORF">BLA24_22605</name>
</gene>
<dbReference type="PANTHER" id="PTHR11963:SF23">
    <property type="entry name" value="CYTOSOL AMINOPEPTIDASE"/>
    <property type="match status" value="1"/>
</dbReference>
<dbReference type="HAMAP" id="MF_00181">
    <property type="entry name" value="Cytosol_peptidase_M17"/>
    <property type="match status" value="1"/>
</dbReference>
<keyword evidence="11" id="KW-1185">Reference proteome</keyword>
<feature type="active site" evidence="8">
    <location>
        <position position="359"/>
    </location>
</feature>
<sequence length="511" mass="51802">MTALTLSTSSAATLRADAVVVGVAKGPKGPVVAPGGEAVDNAFDGKLATVLETLGASGGEGEVTKLPAAAGIKAPVVLAVGLGDLPADGDGFAEEALRRAAGVAARTLTGTKKAAFALPVPDAESVAAVGEGVVLGAYAFTAYRGTAGKSGKGAKNDKSAPLAEATILGAKPRDKASKAAVERAQAVAAEVNRARDLVNMPSNDLNPKAFAAHTQAAAKEFGLKVEVLDEKALLKGGFGGLMGVGQGSDNPPRLVRVAYTHPKAAKTLALVGKGITYDSGGISLKPAGHNETMKCDMAGAAAVLAAVVAVARLGLEVNVTGWLALAENMPSGNATRPGDVLRMYSGKTVEVLNTDAEGRLVLADALTRASEENPDAIVDVATLTGAMVLALGNRTFGVMANDDAFRTSLYEIAEEVGEQAWPMPLPADLRKSMDSPVADMANMGERMGGGLVAGLFLQEFVGEGITWAHLDIAGPAFHESAPYGYTPKGGTGSAVRTLVRLAERTAAGDLG</sequence>
<evidence type="ECO:0000256" key="8">
    <source>
        <dbReference type="HAMAP-Rule" id="MF_00181"/>
    </source>
</evidence>
<organism evidence="10 11">
    <name type="scientific">Streptomyces cinnamoneus</name>
    <name type="common">Streptoverticillium cinnamoneum</name>
    <dbReference type="NCBI Taxonomy" id="53446"/>
    <lineage>
        <taxon>Bacteria</taxon>
        <taxon>Bacillati</taxon>
        <taxon>Actinomycetota</taxon>
        <taxon>Actinomycetes</taxon>
        <taxon>Kitasatosporales</taxon>
        <taxon>Streptomycetaceae</taxon>
        <taxon>Streptomyces</taxon>
        <taxon>Streptomyces cinnamoneus group</taxon>
    </lineage>
</organism>
<comment type="caution">
    <text evidence="10">The sequence shown here is derived from an EMBL/GenBank/DDBJ whole genome shotgun (WGS) entry which is preliminary data.</text>
</comment>
<dbReference type="EMBL" id="NHZO01000151">
    <property type="protein sequence ID" value="PHQ50337.1"/>
    <property type="molecule type" value="Genomic_DNA"/>
</dbReference>
<evidence type="ECO:0000256" key="5">
    <source>
        <dbReference type="ARBA" id="ARBA00022670"/>
    </source>
</evidence>
<dbReference type="InterPro" id="IPR023042">
    <property type="entry name" value="Peptidase_M17_leu_NH2_pept"/>
</dbReference>
<comment type="function">
    <text evidence="7 8">Presumably involved in the processing and regular turnover of intracellular proteins. Catalyzes the removal of unsubstituted N-terminal amino acids from various peptides.</text>
</comment>
<comment type="similarity">
    <text evidence="3 8">Belongs to the peptidase M17 family.</text>
</comment>
<dbReference type="InterPro" id="IPR011356">
    <property type="entry name" value="Leucine_aapep/pepB"/>
</dbReference>
<dbReference type="SUPFAM" id="SSF52949">
    <property type="entry name" value="Macro domain-like"/>
    <property type="match status" value="1"/>
</dbReference>
<proteinExistence type="inferred from homology"/>
<name>A0A2G1XGI2_STRCJ</name>
<comment type="catalytic activity">
    <reaction evidence="1 8">
        <text>Release of an N-terminal amino acid, Xaa-|-Yaa-, in which Xaa is preferably Leu, but may be other amino acids including Pro although not Arg or Lys, and Yaa may be Pro. Amino acid amides and methyl esters are also readily hydrolyzed, but rates on arylamides are exceedingly low.</text>
        <dbReference type="EC" id="3.4.11.1"/>
    </reaction>
</comment>
<evidence type="ECO:0000256" key="3">
    <source>
        <dbReference type="ARBA" id="ARBA00009528"/>
    </source>
</evidence>
<feature type="binding site" evidence="8">
    <location>
        <position position="273"/>
    </location>
    <ligand>
        <name>Mn(2+)</name>
        <dbReference type="ChEBI" id="CHEBI:29035"/>
        <label>2</label>
    </ligand>
</feature>
<keyword evidence="6 8" id="KW-0378">Hydrolase</keyword>
<dbReference type="PRINTS" id="PR00481">
    <property type="entry name" value="LAMNOPPTDASE"/>
</dbReference>
<evidence type="ECO:0000256" key="7">
    <source>
        <dbReference type="ARBA" id="ARBA00049972"/>
    </source>
</evidence>
<dbReference type="Proteomes" id="UP000222531">
    <property type="component" value="Unassembled WGS sequence"/>
</dbReference>
<dbReference type="EC" id="3.4.11.1" evidence="8"/>
<evidence type="ECO:0000256" key="4">
    <source>
        <dbReference type="ARBA" id="ARBA00022438"/>
    </source>
</evidence>
<evidence type="ECO:0000313" key="11">
    <source>
        <dbReference type="Proteomes" id="UP000222531"/>
    </source>
</evidence>
<protein>
    <recommendedName>
        <fullName evidence="8">Probable cytosol aminopeptidase</fullName>
        <ecNumber evidence="8">3.4.11.1</ecNumber>
    </recommendedName>
    <alternativeName>
        <fullName evidence="8">Leucine aminopeptidase</fullName>
        <shortName evidence="8">LAP</shortName>
        <ecNumber evidence="8">3.4.11.10</ecNumber>
    </alternativeName>
    <alternativeName>
        <fullName evidence="8">Leucyl aminopeptidase</fullName>
    </alternativeName>
</protein>
<dbReference type="RefSeq" id="WP_099200824.1">
    <property type="nucleotide sequence ID" value="NZ_JBIRXA010000001.1"/>
</dbReference>
<dbReference type="InterPro" id="IPR000819">
    <property type="entry name" value="Peptidase_M17_C"/>
</dbReference>
<keyword evidence="8" id="KW-0479">Metal-binding</keyword>
<dbReference type="CDD" id="cd00433">
    <property type="entry name" value="Peptidase_M17"/>
    <property type="match status" value="1"/>
</dbReference>
<feature type="binding site" evidence="8">
    <location>
        <position position="355"/>
    </location>
    <ligand>
        <name>Mn(2+)</name>
        <dbReference type="ChEBI" id="CHEBI:29035"/>
        <label>1</label>
    </ligand>
</feature>
<dbReference type="SUPFAM" id="SSF53187">
    <property type="entry name" value="Zn-dependent exopeptidases"/>
    <property type="match status" value="1"/>
</dbReference>
<keyword evidence="5 8" id="KW-0645">Protease</keyword>
<dbReference type="AlphaFoldDB" id="A0A2G1XGI2"/>
<evidence type="ECO:0000259" key="9">
    <source>
        <dbReference type="PROSITE" id="PS00631"/>
    </source>
</evidence>
<evidence type="ECO:0000256" key="2">
    <source>
        <dbReference type="ARBA" id="ARBA00000967"/>
    </source>
</evidence>